<dbReference type="Pfam" id="PF12333">
    <property type="entry name" value="Ipi1_N"/>
    <property type="match status" value="1"/>
</dbReference>
<evidence type="ECO:0000259" key="6">
    <source>
        <dbReference type="Pfam" id="PF24883"/>
    </source>
</evidence>
<dbReference type="STRING" id="1284197.S8C5K6"/>
<name>S8C5K6_DACHA</name>
<feature type="domain" description="Pre-rRNA-processing protein Ipi1 N-terminal" evidence="3">
    <location>
        <begin position="143"/>
        <end position="242"/>
    </location>
</feature>
<dbReference type="InterPro" id="IPR024679">
    <property type="entry name" value="Ipi1_N"/>
</dbReference>
<comment type="caution">
    <text evidence="7">The sequence shown here is derived from an EMBL/GenBank/DDBJ whole genome shotgun (WGS) entry which is preliminary data.</text>
</comment>
<evidence type="ECO:0000313" key="8">
    <source>
        <dbReference type="Proteomes" id="UP000015100"/>
    </source>
</evidence>
<evidence type="ECO:0000256" key="1">
    <source>
        <dbReference type="ARBA" id="ARBA00022737"/>
    </source>
</evidence>
<reference evidence="7 8" key="1">
    <citation type="journal article" date="2013" name="PLoS Genet.">
        <title>Genomic mechanisms accounting for the adaptation to parasitism in nematode-trapping fungi.</title>
        <authorList>
            <person name="Meerupati T."/>
            <person name="Andersson K.M."/>
            <person name="Friman E."/>
            <person name="Kumar D."/>
            <person name="Tunlid A."/>
            <person name="Ahren D."/>
        </authorList>
    </citation>
    <scope>NUCLEOTIDE SEQUENCE [LARGE SCALE GENOMIC DNA]</scope>
    <source>
        <strain evidence="7 8">CBS 200.50</strain>
    </source>
</reference>
<dbReference type="InterPro" id="IPR056125">
    <property type="entry name" value="DUF7708"/>
</dbReference>
<evidence type="ECO:0000259" key="4">
    <source>
        <dbReference type="Pfam" id="PF22939"/>
    </source>
</evidence>
<evidence type="ECO:0000259" key="5">
    <source>
        <dbReference type="Pfam" id="PF24809"/>
    </source>
</evidence>
<evidence type="ECO:0000313" key="7">
    <source>
        <dbReference type="EMBL" id="EPS42972.1"/>
    </source>
</evidence>
<dbReference type="InterPro" id="IPR056884">
    <property type="entry name" value="NPHP3-like_N"/>
</dbReference>
<proteinExistence type="predicted"/>
<feature type="region of interest" description="Disordered" evidence="2">
    <location>
        <begin position="1"/>
        <end position="34"/>
    </location>
</feature>
<dbReference type="eggNOG" id="KOG2149">
    <property type="taxonomic scope" value="Eukaryota"/>
</dbReference>
<organism evidence="7 8">
    <name type="scientific">Dactylellina haptotyla (strain CBS 200.50)</name>
    <name type="common">Nematode-trapping fungus</name>
    <name type="synonym">Monacrosporium haptotylum</name>
    <dbReference type="NCBI Taxonomy" id="1284197"/>
    <lineage>
        <taxon>Eukaryota</taxon>
        <taxon>Fungi</taxon>
        <taxon>Dikarya</taxon>
        <taxon>Ascomycota</taxon>
        <taxon>Pezizomycotina</taxon>
        <taxon>Orbiliomycetes</taxon>
        <taxon>Orbiliales</taxon>
        <taxon>Orbiliaceae</taxon>
        <taxon>Dactylellina</taxon>
    </lineage>
</organism>
<keyword evidence="8" id="KW-1185">Reference proteome</keyword>
<reference evidence="8" key="2">
    <citation type="submission" date="2013-04" db="EMBL/GenBank/DDBJ databases">
        <title>Genomic mechanisms accounting for the adaptation to parasitism in nematode-trapping fungi.</title>
        <authorList>
            <person name="Ahren D.G."/>
        </authorList>
    </citation>
    <scope>NUCLEOTIDE SEQUENCE [LARGE SCALE GENOMIC DNA]</scope>
    <source>
        <strain evidence="8">CBS 200.50</strain>
    </source>
</reference>
<protein>
    <submittedName>
        <fullName evidence="7">Uncharacterized protein</fullName>
    </submittedName>
</protein>
<dbReference type="HOGENOM" id="CLU_246448_0_0_1"/>
<dbReference type="EMBL" id="AQGS01000095">
    <property type="protein sequence ID" value="EPS42972.1"/>
    <property type="molecule type" value="Genomic_DNA"/>
</dbReference>
<dbReference type="PANTHER" id="PTHR10039">
    <property type="entry name" value="AMELOGENIN"/>
    <property type="match status" value="1"/>
</dbReference>
<dbReference type="PANTHER" id="PTHR10039:SF14">
    <property type="entry name" value="NACHT DOMAIN-CONTAINING PROTEIN"/>
    <property type="match status" value="1"/>
</dbReference>
<dbReference type="Pfam" id="PF22939">
    <property type="entry name" value="WHD_GPIID"/>
    <property type="match status" value="1"/>
</dbReference>
<feature type="domain" description="DUF7708" evidence="5">
    <location>
        <begin position="420"/>
        <end position="562"/>
    </location>
</feature>
<dbReference type="InterPro" id="IPR027417">
    <property type="entry name" value="P-loop_NTPase"/>
</dbReference>
<dbReference type="Pfam" id="PF24809">
    <property type="entry name" value="DUF7708"/>
    <property type="match status" value="1"/>
</dbReference>
<accession>S8C5K6</accession>
<dbReference type="Proteomes" id="UP000015100">
    <property type="component" value="Unassembled WGS sequence"/>
</dbReference>
<evidence type="ECO:0000259" key="3">
    <source>
        <dbReference type="Pfam" id="PF12333"/>
    </source>
</evidence>
<keyword evidence="1" id="KW-0677">Repeat</keyword>
<dbReference type="InterPro" id="IPR054471">
    <property type="entry name" value="GPIID_WHD"/>
</dbReference>
<feature type="domain" description="Nephrocystin 3-like N-terminal" evidence="6">
    <location>
        <begin position="634"/>
        <end position="813"/>
    </location>
</feature>
<dbReference type="Pfam" id="PF24883">
    <property type="entry name" value="NPHP3_N"/>
    <property type="match status" value="1"/>
</dbReference>
<sequence>MGSSSKKKKEKQKDFVKPKLKVGKTKPKADNHTSTSFKSKAIVVGHQSLNAAAPTVQTQLKHNLTLLNHHAYSTRRDSLSHIASVLSSSSPSNPPISYSILLPALAPLILDSAAPVRTQLLTLFKSLTKSKDLRQDAIIPVDAVRMHTPRFLLYVHSAMTHISAEIRGDSTNFLAWLLDVVGEDTVRGAKGWGKTLKCWMVLLGWESGKSGTGIRTSTIEFSDPGKNKKAALQHLTVLKRFLSVGMLEDSAPASHFDIRMMDLLQPHQHTDLHLMPKTSNIYAHLSLFAASGAVENVSEEDAEGSAEDFDSRRRIMRNVFEENIRAGLNSRLQEAGEVGRLAGGVLKVMDKALKTEGPERPEETRDGIINFRDSLKPNDKQKLDSFSDPSADDVVKLVTDIDDSLQRKQKRRKLQSSAFMDFVRSVQQFGGIVDTTVQSNPEIAALVWGGVKFVLMAFLNHSKYLERITEMCEKMGRICPQYDRFIKLFPTHIELRSSVCEFYVLVVEFFKDAILFLYKSAIKQLAIATFNPFEERFASVIKRLTLIKETVDKEIYLASENELQLERINAAQARTYVKNFHNLAKTAFNDYQDDRIKLGEEYKRSKREKLLRNISEYPYHFDFADNLHKRLDKTGQWILQAPEYTSWLNSPNSSALWYHAIPGFGKSVLTAGIVDSLFEMSKTGLNANSTTNPSTRYYISYFFCTYTNTSSLNARTILSSLLHQLFYYSHALPKDLLDRLGSQFEDKASAGRVGIIDIQNLLIEIIKSNNACNFGVLDGIDECTDKKRGIVIRVLKQMLSSIPNNLKILLSSRGSQDIARALKEFDQIDLLASNQSDIEMFITQTLQDKELEGQLPELQPDLLDKIRATLAANAKGLFVWVDLQISEICNEANAEDIELALAPSNLPKDLNELYTRILRRILKFRRPEIAKDIFKWVGYALRPLTLDEIKEATIIDSSKIPDWPSLQKCTQMDDAKWIQNCENLVTLNKATKTIQFAHYTIKEFLSSGQLQKDPELSEAFYLDASEAHKMLGSACVAYFELPEIAKPSMNQQQAFIPKKEGESLNLVPQIVANSESSWVGWLARMVNRSPQQKADTKTSSMALIKSRNTAALIVSQKESFKKMLQRYPLLEYATSNWLLHYDRVFAILRESYGGFNTSLPSGISVSVPSYSDGRENRGYLWEQLEFWVLNQVKVTFTVSIPVKTSVKEFGEAITANPEVIRFPWQSYFVPDPNNTEQREERLFKALDWALDNNVYILFAIIYACLYPKEASLLPDYWFNRRPTVDVLRHYRQGGSLFSIPQRDSRFDILCHNSNSFQSLWVFAVLSFRQDLKSMTYIHKEQIYTLMPYACESGDLALLEFLGGLWLAIPGAADGTKNVTIRTETFAAMMCGAITADSLEIVDKLLTDDLLSIFTRNIEDIVFENTMPLIPALGNARMFKHLMDKWRDPFKKDGGSGPDIARRVLLAVAESGCTEMMTACFEKTGSSYRQNQPFYLDRVLITAVAHNHLDLVKLIAAQLRIDGLIRTGAVSETEHTTQRLVLSKMQNFNG</sequence>
<feature type="compositionally biased region" description="Basic residues" evidence="2">
    <location>
        <begin position="1"/>
        <end position="10"/>
    </location>
</feature>
<dbReference type="Gene3D" id="3.40.50.300">
    <property type="entry name" value="P-loop containing nucleotide triphosphate hydrolases"/>
    <property type="match status" value="1"/>
</dbReference>
<evidence type="ECO:0000256" key="2">
    <source>
        <dbReference type="SAM" id="MobiDB-lite"/>
    </source>
</evidence>
<feature type="domain" description="GPI inositol-deacylase winged helix" evidence="4">
    <location>
        <begin position="928"/>
        <end position="1013"/>
    </location>
</feature>
<dbReference type="OrthoDB" id="361362at2759"/>
<gene>
    <name evidence="7" type="ORF">H072_3085</name>
</gene>